<feature type="region of interest" description="Disordered" evidence="11">
    <location>
        <begin position="51"/>
        <end position="75"/>
    </location>
</feature>
<keyword evidence="14" id="KW-1185">Reference proteome</keyword>
<dbReference type="GO" id="GO:0071526">
    <property type="term" value="P:semaphorin-plexin signaling pathway"/>
    <property type="evidence" value="ECO:0007669"/>
    <property type="project" value="TreeGrafter"/>
</dbReference>
<comment type="subcellular location">
    <subcellularLocation>
        <location evidence="1">Membrane</location>
        <topology evidence="1">Single-pass membrane protein</topology>
    </subcellularLocation>
</comment>
<dbReference type="InterPro" id="IPR016201">
    <property type="entry name" value="PSI"/>
</dbReference>
<evidence type="ECO:0000256" key="3">
    <source>
        <dbReference type="ARBA" id="ARBA00022737"/>
    </source>
</evidence>
<dbReference type="Gene3D" id="2.130.10.10">
    <property type="entry name" value="YVTN repeat-like/Quinoprotein amine dehydrogenase"/>
    <property type="match status" value="1"/>
</dbReference>
<accession>A0AAV4H5H5</accession>
<dbReference type="SUPFAM" id="SSF101912">
    <property type="entry name" value="Sema domain"/>
    <property type="match status" value="1"/>
</dbReference>
<evidence type="ECO:0000256" key="10">
    <source>
        <dbReference type="PROSITE-ProRule" id="PRU00352"/>
    </source>
</evidence>
<keyword evidence="9" id="KW-0325">Glycoprotein</keyword>
<dbReference type="GO" id="GO:0045499">
    <property type="term" value="F:chemorepellent activity"/>
    <property type="evidence" value="ECO:0007669"/>
    <property type="project" value="TreeGrafter"/>
</dbReference>
<dbReference type="InterPro" id="IPR001627">
    <property type="entry name" value="Semap_dom"/>
</dbReference>
<dbReference type="Pfam" id="PF00090">
    <property type="entry name" value="TSP_1"/>
    <property type="match status" value="2"/>
</dbReference>
<dbReference type="SMART" id="SM00423">
    <property type="entry name" value="PSI"/>
    <property type="match status" value="1"/>
</dbReference>
<dbReference type="PROSITE" id="PS50092">
    <property type="entry name" value="TSP1"/>
    <property type="match status" value="2"/>
</dbReference>
<dbReference type="SMART" id="SM00209">
    <property type="entry name" value="TSP1"/>
    <property type="match status" value="3"/>
</dbReference>
<dbReference type="Gene3D" id="2.20.100.10">
    <property type="entry name" value="Thrombospondin type-1 (TSP1) repeat"/>
    <property type="match status" value="3"/>
</dbReference>
<evidence type="ECO:0000256" key="4">
    <source>
        <dbReference type="ARBA" id="ARBA00022782"/>
    </source>
</evidence>
<comment type="caution">
    <text evidence="10">Lacks conserved residue(s) required for the propagation of feature annotation.</text>
</comment>
<evidence type="ECO:0000256" key="6">
    <source>
        <dbReference type="ARBA" id="ARBA00022989"/>
    </source>
</evidence>
<dbReference type="GO" id="GO:0007411">
    <property type="term" value="P:axon guidance"/>
    <property type="evidence" value="ECO:0007669"/>
    <property type="project" value="TreeGrafter"/>
</dbReference>
<evidence type="ECO:0000256" key="8">
    <source>
        <dbReference type="ARBA" id="ARBA00023157"/>
    </source>
</evidence>
<organism evidence="13 14">
    <name type="scientific">Elysia marginata</name>
    <dbReference type="NCBI Taxonomy" id="1093978"/>
    <lineage>
        <taxon>Eukaryota</taxon>
        <taxon>Metazoa</taxon>
        <taxon>Spiralia</taxon>
        <taxon>Lophotrochozoa</taxon>
        <taxon>Mollusca</taxon>
        <taxon>Gastropoda</taxon>
        <taxon>Heterobranchia</taxon>
        <taxon>Euthyneura</taxon>
        <taxon>Panpulmonata</taxon>
        <taxon>Sacoglossa</taxon>
        <taxon>Placobranchoidea</taxon>
        <taxon>Plakobranchidae</taxon>
        <taxon>Elysia</taxon>
    </lineage>
</organism>
<keyword evidence="3" id="KW-0677">Repeat</keyword>
<dbReference type="InterPro" id="IPR027231">
    <property type="entry name" value="Semaphorin"/>
</dbReference>
<dbReference type="InterPro" id="IPR036383">
    <property type="entry name" value="TSP1_rpt_sf"/>
</dbReference>
<evidence type="ECO:0000256" key="11">
    <source>
        <dbReference type="SAM" id="MobiDB-lite"/>
    </source>
</evidence>
<dbReference type="FunFam" id="2.20.100.10:FF:000021">
    <property type="entry name" value="semaphorin-5B isoform X1"/>
    <property type="match status" value="1"/>
</dbReference>
<dbReference type="SUPFAM" id="SSF82895">
    <property type="entry name" value="TSP-1 type 1 repeat"/>
    <property type="match status" value="3"/>
</dbReference>
<dbReference type="GO" id="GO:0030215">
    <property type="term" value="F:semaphorin receptor binding"/>
    <property type="evidence" value="ECO:0007669"/>
    <property type="project" value="InterPro"/>
</dbReference>
<evidence type="ECO:0000256" key="2">
    <source>
        <dbReference type="ARBA" id="ARBA00022692"/>
    </source>
</evidence>
<evidence type="ECO:0000256" key="1">
    <source>
        <dbReference type="ARBA" id="ARBA00004167"/>
    </source>
</evidence>
<dbReference type="Pfam" id="PF01403">
    <property type="entry name" value="Sema"/>
    <property type="match status" value="1"/>
</dbReference>
<dbReference type="InterPro" id="IPR002165">
    <property type="entry name" value="Plexin_repeat"/>
</dbReference>
<keyword evidence="6" id="KW-1133">Transmembrane helix</keyword>
<dbReference type="Pfam" id="PF01437">
    <property type="entry name" value="PSI"/>
    <property type="match status" value="1"/>
</dbReference>
<dbReference type="InterPro" id="IPR057563">
    <property type="entry name" value="Sema5A/B-like_TSP-1"/>
</dbReference>
<dbReference type="AlphaFoldDB" id="A0AAV4H5H5"/>
<dbReference type="Pfam" id="PF23260">
    <property type="entry name" value="TSP1_2"/>
    <property type="match status" value="1"/>
</dbReference>
<keyword evidence="7" id="KW-0472">Membrane</keyword>
<dbReference type="GO" id="GO:0005886">
    <property type="term" value="C:plasma membrane"/>
    <property type="evidence" value="ECO:0007669"/>
    <property type="project" value="TreeGrafter"/>
</dbReference>
<evidence type="ECO:0000313" key="14">
    <source>
        <dbReference type="Proteomes" id="UP000762676"/>
    </source>
</evidence>
<dbReference type="PRINTS" id="PR01705">
    <property type="entry name" value="TSP1REPEAT"/>
</dbReference>
<dbReference type="PANTHER" id="PTHR11036:SF79">
    <property type="entry name" value="SEMAPHORIN 5C, ISOFORM A"/>
    <property type="match status" value="1"/>
</dbReference>
<feature type="compositionally biased region" description="Polar residues" evidence="11">
    <location>
        <begin position="54"/>
        <end position="63"/>
    </location>
</feature>
<dbReference type="Proteomes" id="UP000762676">
    <property type="component" value="Unassembled WGS sequence"/>
</dbReference>
<dbReference type="SUPFAM" id="SSF103575">
    <property type="entry name" value="Plexin repeat"/>
    <property type="match status" value="1"/>
</dbReference>
<dbReference type="EMBL" id="BMAT01012467">
    <property type="protein sequence ID" value="GFR92921.1"/>
    <property type="molecule type" value="Genomic_DNA"/>
</dbReference>
<proteinExistence type="predicted"/>
<evidence type="ECO:0000256" key="5">
    <source>
        <dbReference type="ARBA" id="ARBA00022902"/>
    </source>
</evidence>
<evidence type="ECO:0000256" key="9">
    <source>
        <dbReference type="ARBA" id="ARBA00023180"/>
    </source>
</evidence>
<dbReference type="GO" id="GO:0030335">
    <property type="term" value="P:positive regulation of cell migration"/>
    <property type="evidence" value="ECO:0007669"/>
    <property type="project" value="TreeGrafter"/>
</dbReference>
<keyword evidence="4" id="KW-0221">Differentiation</keyword>
<keyword evidence="2" id="KW-0812">Transmembrane</keyword>
<protein>
    <submittedName>
        <fullName evidence="13">Semaphorin-5B-like</fullName>
    </submittedName>
</protein>
<evidence type="ECO:0000313" key="13">
    <source>
        <dbReference type="EMBL" id="GFR92921.1"/>
    </source>
</evidence>
<dbReference type="InterPro" id="IPR036352">
    <property type="entry name" value="Semap_dom_sf"/>
</dbReference>
<dbReference type="FunFam" id="2.20.100.10:FF:000001">
    <property type="entry name" value="semaphorin-5A isoform X1"/>
    <property type="match status" value="2"/>
</dbReference>
<comment type="caution">
    <text evidence="13">The sequence shown here is derived from an EMBL/GenBank/DDBJ whole genome shotgun (WGS) entry which is preliminary data.</text>
</comment>
<dbReference type="PANTHER" id="PTHR11036">
    <property type="entry name" value="SEMAPHORIN"/>
    <property type="match status" value="1"/>
</dbReference>
<keyword evidence="8" id="KW-1015">Disulfide bond</keyword>
<feature type="domain" description="Sema" evidence="12">
    <location>
        <begin position="1"/>
        <end position="190"/>
    </location>
</feature>
<name>A0AAV4H5H5_9GAST</name>
<gene>
    <name evidence="13" type="ORF">ElyMa_006213000</name>
</gene>
<dbReference type="InterPro" id="IPR015943">
    <property type="entry name" value="WD40/YVTN_repeat-like_dom_sf"/>
</dbReference>
<keyword evidence="5" id="KW-0524">Neurogenesis</keyword>
<reference evidence="13 14" key="1">
    <citation type="journal article" date="2021" name="Elife">
        <title>Chloroplast acquisition without the gene transfer in kleptoplastic sea slugs, Plakobranchus ocellatus.</title>
        <authorList>
            <person name="Maeda T."/>
            <person name="Takahashi S."/>
            <person name="Yoshida T."/>
            <person name="Shimamura S."/>
            <person name="Takaki Y."/>
            <person name="Nagai Y."/>
            <person name="Toyoda A."/>
            <person name="Suzuki Y."/>
            <person name="Arimoto A."/>
            <person name="Ishii H."/>
            <person name="Satoh N."/>
            <person name="Nishiyama T."/>
            <person name="Hasebe M."/>
            <person name="Maruyama T."/>
            <person name="Minagawa J."/>
            <person name="Obokata J."/>
            <person name="Shigenobu S."/>
        </authorList>
    </citation>
    <scope>NUCLEOTIDE SEQUENCE [LARGE SCALE GENOMIC DNA]</scope>
</reference>
<evidence type="ECO:0000256" key="7">
    <source>
        <dbReference type="ARBA" id="ARBA00023136"/>
    </source>
</evidence>
<dbReference type="Gene3D" id="3.30.1680.10">
    <property type="entry name" value="ligand-binding face of the semaphorins, domain 2"/>
    <property type="match status" value="1"/>
</dbReference>
<dbReference type="PROSITE" id="PS51004">
    <property type="entry name" value="SEMA"/>
    <property type="match status" value="1"/>
</dbReference>
<evidence type="ECO:0000259" key="12">
    <source>
        <dbReference type="PROSITE" id="PS51004"/>
    </source>
</evidence>
<sequence>MFHYTPNIFSVYSNSIAGSAVCVYNMSSLSTAFEGPFKYQESIEHAWVRHPNPNVHNKCTNDNNAKRSSSRSQDDDARLHATLDFQLMDQAVMSREAGPLIMRENERWTHIVVDHVILINNEICDVLFLATDDGKVRKMVHLPETKQTCLVEEIKIVQNGHPKPVKNMKISPEKGAVYINTHGDLLKVPFERCYRFTTARGCIRSQDPYCAWDPDNGICARFPIFDPDKRHWEQDFRGCPVLDDPVHGGWSDWSTWHECDQVGRNQMIDKCLCRSRTCDNPRPAFNGMKCSGANMEVSNCTVNGQWTEWSAWGACDHTCGMAWRKRHRQCGSPPPQFGGRMCTGKDVQTELCEGAPSCPFPVDGKWSTWAGWSTCTSNCDGGMQTRKRGCDNPKPMRKGLNCTGNDQEWRLCNVHECPEIGKNSHWTDWITTNKTIGGVWRQRFRFKCRANVESSKSIKIGFAKAQSKFCLKGGDCYRKKELASSVTHIDTFTAIDRSLHKFCKSRRQLFRRYTNCRTLGVFLVCKKQGKG</sequence>
<dbReference type="InterPro" id="IPR000884">
    <property type="entry name" value="TSP1_rpt"/>
</dbReference>